<feature type="region of interest" description="Disordered" evidence="1">
    <location>
        <begin position="242"/>
        <end position="274"/>
    </location>
</feature>
<dbReference type="Proteomes" id="UP000235786">
    <property type="component" value="Unassembled WGS sequence"/>
</dbReference>
<protein>
    <submittedName>
        <fullName evidence="2">Uncharacterized protein</fullName>
    </submittedName>
</protein>
<evidence type="ECO:0000313" key="3">
    <source>
        <dbReference type="Proteomes" id="UP000235786"/>
    </source>
</evidence>
<feature type="compositionally biased region" description="Low complexity" evidence="1">
    <location>
        <begin position="167"/>
        <end position="178"/>
    </location>
</feature>
<accession>A0A2J6QTZ5</accession>
<gene>
    <name evidence="2" type="ORF">L207DRAFT_538682</name>
</gene>
<dbReference type="OrthoDB" id="10639714at2759"/>
<keyword evidence="3" id="KW-1185">Reference proteome</keyword>
<feature type="region of interest" description="Disordered" evidence="1">
    <location>
        <begin position="158"/>
        <end position="180"/>
    </location>
</feature>
<name>A0A2J6QTZ5_HYAVF</name>
<organism evidence="2 3">
    <name type="scientific">Hyaloscypha variabilis (strain UAMH 11265 / GT02V1 / F)</name>
    <name type="common">Meliniomyces variabilis</name>
    <dbReference type="NCBI Taxonomy" id="1149755"/>
    <lineage>
        <taxon>Eukaryota</taxon>
        <taxon>Fungi</taxon>
        <taxon>Dikarya</taxon>
        <taxon>Ascomycota</taxon>
        <taxon>Pezizomycotina</taxon>
        <taxon>Leotiomycetes</taxon>
        <taxon>Helotiales</taxon>
        <taxon>Hyaloscyphaceae</taxon>
        <taxon>Hyaloscypha</taxon>
        <taxon>Hyaloscypha variabilis</taxon>
    </lineage>
</organism>
<evidence type="ECO:0000313" key="2">
    <source>
        <dbReference type="EMBL" id="PMD29734.1"/>
    </source>
</evidence>
<reference evidence="2 3" key="1">
    <citation type="submission" date="2016-04" db="EMBL/GenBank/DDBJ databases">
        <title>A degradative enzymes factory behind the ericoid mycorrhizal symbiosis.</title>
        <authorList>
            <consortium name="DOE Joint Genome Institute"/>
            <person name="Martino E."/>
            <person name="Morin E."/>
            <person name="Grelet G."/>
            <person name="Kuo A."/>
            <person name="Kohler A."/>
            <person name="Daghino S."/>
            <person name="Barry K."/>
            <person name="Choi C."/>
            <person name="Cichocki N."/>
            <person name="Clum A."/>
            <person name="Copeland A."/>
            <person name="Hainaut M."/>
            <person name="Haridas S."/>
            <person name="Labutti K."/>
            <person name="Lindquist E."/>
            <person name="Lipzen A."/>
            <person name="Khouja H.-R."/>
            <person name="Murat C."/>
            <person name="Ohm R."/>
            <person name="Olson A."/>
            <person name="Spatafora J."/>
            <person name="Veneault-Fourrey C."/>
            <person name="Henrissat B."/>
            <person name="Grigoriev I."/>
            <person name="Martin F."/>
            <person name="Perotto S."/>
        </authorList>
    </citation>
    <scope>NUCLEOTIDE SEQUENCE [LARGE SCALE GENOMIC DNA]</scope>
    <source>
        <strain evidence="2 3">F</strain>
    </source>
</reference>
<dbReference type="EMBL" id="KZ613972">
    <property type="protein sequence ID" value="PMD29734.1"/>
    <property type="molecule type" value="Genomic_DNA"/>
</dbReference>
<evidence type="ECO:0000256" key="1">
    <source>
        <dbReference type="SAM" id="MobiDB-lite"/>
    </source>
</evidence>
<feature type="region of interest" description="Disordered" evidence="1">
    <location>
        <begin position="1"/>
        <end position="26"/>
    </location>
</feature>
<proteinExistence type="predicted"/>
<sequence>MSTSSWSLVSTPDTPSNSSVQQFTPTPSQDSYFVAVADREYDALENAGLSGYDSASYLSIGFDERSVCEKDGEAKAKEGGSVSASALEFQQGASILEMVSLAQHQNEFAAQARRVDEWLDNQPDQDYKAVDFAVATPVTPVASDAGDYEERSSLVYDEDEDVDADSESSSVSEVMSEDGSTVGVAVGREELDGGVAVELQVVRRDVSKETYQVAEVEDSSLQLSTAEVDSVVIKVNTAENAAKSHVHAEKDPDQQDAEVMDSSPTAAASSPEIPGDEEIHAAVSTASEQLDQSTPTATATSQQIYATNILGEAFPIPSSSPTEVPQHHRTAIIGAPSPAPPLILAARDRRSWLTILTTRRLPKEQPIFPRIWRTSLGVRRQPRYYTGVLSSYSNALRVEMDDVYGFGGVLTQFPVWPASRYTSGATLGTFGYI</sequence>
<dbReference type="AlphaFoldDB" id="A0A2J6QTZ5"/>